<name>A0AAV5TLQ2_9BILA</name>
<dbReference type="Proteomes" id="UP001432027">
    <property type="component" value="Unassembled WGS sequence"/>
</dbReference>
<sequence>IFILPFVAWIVINAVPLHQNLRYLLFYGAIHGLVGTISRGILLAGQSFIKDSSEWGSTLAAASYARRFFFAYFGV</sequence>
<evidence type="ECO:0000313" key="2">
    <source>
        <dbReference type="EMBL" id="GMS95168.1"/>
    </source>
</evidence>
<evidence type="ECO:0000256" key="1">
    <source>
        <dbReference type="SAM" id="Phobius"/>
    </source>
</evidence>
<proteinExistence type="predicted"/>
<keyword evidence="1" id="KW-0812">Transmembrane</keyword>
<keyword evidence="1" id="KW-1133">Transmembrane helix</keyword>
<evidence type="ECO:0000313" key="3">
    <source>
        <dbReference type="Proteomes" id="UP001432027"/>
    </source>
</evidence>
<reference evidence="2" key="1">
    <citation type="submission" date="2023-10" db="EMBL/GenBank/DDBJ databases">
        <title>Genome assembly of Pristionchus species.</title>
        <authorList>
            <person name="Yoshida K."/>
            <person name="Sommer R.J."/>
        </authorList>
    </citation>
    <scope>NUCLEOTIDE SEQUENCE</scope>
    <source>
        <strain evidence="2">RS0144</strain>
    </source>
</reference>
<keyword evidence="3" id="KW-1185">Reference proteome</keyword>
<dbReference type="AlphaFoldDB" id="A0AAV5TLQ2"/>
<organism evidence="2 3">
    <name type="scientific">Pristionchus entomophagus</name>
    <dbReference type="NCBI Taxonomy" id="358040"/>
    <lineage>
        <taxon>Eukaryota</taxon>
        <taxon>Metazoa</taxon>
        <taxon>Ecdysozoa</taxon>
        <taxon>Nematoda</taxon>
        <taxon>Chromadorea</taxon>
        <taxon>Rhabditida</taxon>
        <taxon>Rhabditina</taxon>
        <taxon>Diplogasteromorpha</taxon>
        <taxon>Diplogasteroidea</taxon>
        <taxon>Neodiplogasteridae</taxon>
        <taxon>Pristionchus</taxon>
    </lineage>
</organism>
<feature type="transmembrane region" description="Helical" evidence="1">
    <location>
        <begin position="24"/>
        <end position="44"/>
    </location>
</feature>
<accession>A0AAV5TLQ2</accession>
<dbReference type="EMBL" id="BTSX01000004">
    <property type="protein sequence ID" value="GMS95168.1"/>
    <property type="molecule type" value="Genomic_DNA"/>
</dbReference>
<protein>
    <submittedName>
        <fullName evidence="2">Uncharacterized protein</fullName>
    </submittedName>
</protein>
<feature type="non-terminal residue" evidence="2">
    <location>
        <position position="75"/>
    </location>
</feature>
<gene>
    <name evidence="2" type="ORF">PENTCL1PPCAC_17344</name>
</gene>
<comment type="caution">
    <text evidence="2">The sequence shown here is derived from an EMBL/GenBank/DDBJ whole genome shotgun (WGS) entry which is preliminary data.</text>
</comment>
<keyword evidence="1" id="KW-0472">Membrane</keyword>
<feature type="non-terminal residue" evidence="2">
    <location>
        <position position="1"/>
    </location>
</feature>